<dbReference type="InterPro" id="IPR038696">
    <property type="entry name" value="IalB_sf"/>
</dbReference>
<dbReference type="OrthoDB" id="9797912at2"/>
<reference evidence="4" key="1">
    <citation type="submission" date="2016-10" db="EMBL/GenBank/DDBJ databases">
        <authorList>
            <person name="Varghese N."/>
            <person name="Submissions S."/>
        </authorList>
    </citation>
    <scope>NUCLEOTIDE SEQUENCE [LARGE SCALE GENOMIC DNA]</scope>
    <source>
        <strain evidence="4">CGMCC 1.10789</strain>
    </source>
</reference>
<name>A0A1G9GD24_9RHOB</name>
<evidence type="ECO:0000313" key="4">
    <source>
        <dbReference type="Proteomes" id="UP000199328"/>
    </source>
</evidence>
<gene>
    <name evidence="3" type="ORF">SAMN05216257_10715</name>
</gene>
<dbReference type="Proteomes" id="UP000199328">
    <property type="component" value="Unassembled WGS sequence"/>
</dbReference>
<feature type="chain" id="PRO_5011455737" evidence="2">
    <location>
        <begin position="25"/>
        <end position="228"/>
    </location>
</feature>
<dbReference type="InterPro" id="IPR010642">
    <property type="entry name" value="Invasion_prot_B"/>
</dbReference>
<accession>A0A1G9GD24</accession>
<dbReference type="EMBL" id="FNFV01000007">
    <property type="protein sequence ID" value="SDK98183.1"/>
    <property type="molecule type" value="Genomic_DNA"/>
</dbReference>
<evidence type="ECO:0000256" key="1">
    <source>
        <dbReference type="SAM" id="MobiDB-lite"/>
    </source>
</evidence>
<keyword evidence="4" id="KW-1185">Reference proteome</keyword>
<feature type="compositionally biased region" description="Low complexity" evidence="1">
    <location>
        <begin position="29"/>
        <end position="43"/>
    </location>
</feature>
<dbReference type="RefSeq" id="WP_092501030.1">
    <property type="nucleotide sequence ID" value="NZ_FNFV01000007.1"/>
</dbReference>
<feature type="region of interest" description="Disordered" evidence="1">
    <location>
        <begin position="29"/>
        <end position="52"/>
    </location>
</feature>
<sequence>MILSSRLPWLATALALALALPTAAQESGADAASDTASTGESGSPADPLALNLGEDPATAAGTIYVAETHGDWEIRCVRTRSGAETPDDPCQLYQLLRDDAGNSVAEINLFPLPQPQGPAVAGATVVTPLETLLTQQLSLSVDGGTPRRYPFSWCSRIGCIARIGFTEAEIDQFRKGASATVSIFAVAAPGRPVELKMSLKGFTAGYKALQDRLAAQAAAGAAATEGGN</sequence>
<dbReference type="Pfam" id="PF06776">
    <property type="entry name" value="IalB"/>
    <property type="match status" value="1"/>
</dbReference>
<dbReference type="Gene3D" id="2.60.40.1880">
    <property type="entry name" value="Invasion associated locus B (IalB) protein"/>
    <property type="match status" value="1"/>
</dbReference>
<organism evidence="3 4">
    <name type="scientific">Meinhardsimonia xiamenensis</name>
    <dbReference type="NCBI Taxonomy" id="990712"/>
    <lineage>
        <taxon>Bacteria</taxon>
        <taxon>Pseudomonadati</taxon>
        <taxon>Pseudomonadota</taxon>
        <taxon>Alphaproteobacteria</taxon>
        <taxon>Rhodobacterales</taxon>
        <taxon>Paracoccaceae</taxon>
        <taxon>Meinhardsimonia</taxon>
    </lineage>
</organism>
<evidence type="ECO:0000256" key="2">
    <source>
        <dbReference type="SAM" id="SignalP"/>
    </source>
</evidence>
<keyword evidence="2" id="KW-0732">Signal</keyword>
<evidence type="ECO:0000313" key="3">
    <source>
        <dbReference type="EMBL" id="SDK98183.1"/>
    </source>
</evidence>
<protein>
    <submittedName>
        <fullName evidence="3">Invasion protein IalB, involved in pathogenesis</fullName>
    </submittedName>
</protein>
<proteinExistence type="predicted"/>
<dbReference type="STRING" id="990712.SAMN05216257_10715"/>
<dbReference type="AlphaFoldDB" id="A0A1G9GD24"/>
<feature type="signal peptide" evidence="2">
    <location>
        <begin position="1"/>
        <end position="24"/>
    </location>
</feature>